<dbReference type="InterPro" id="IPR012910">
    <property type="entry name" value="Plug_dom"/>
</dbReference>
<dbReference type="PANTHER" id="PTHR40980:SF3">
    <property type="entry name" value="TONB-DEPENDENT RECEPTOR-LIKE BETA-BARREL DOMAIN-CONTAINING PROTEIN"/>
    <property type="match status" value="1"/>
</dbReference>
<dbReference type="SUPFAM" id="SSF49464">
    <property type="entry name" value="Carboxypeptidase regulatory domain-like"/>
    <property type="match status" value="1"/>
</dbReference>
<dbReference type="InterPro" id="IPR036942">
    <property type="entry name" value="Beta-barrel_TonB_sf"/>
</dbReference>
<protein>
    <submittedName>
        <fullName evidence="12">TonB-dependent receptor</fullName>
    </submittedName>
</protein>
<dbReference type="Pfam" id="PF13715">
    <property type="entry name" value="CarbopepD_reg_2"/>
    <property type="match status" value="1"/>
</dbReference>
<dbReference type="GO" id="GO:0009279">
    <property type="term" value="C:cell outer membrane"/>
    <property type="evidence" value="ECO:0007669"/>
    <property type="project" value="UniProtKB-SubCell"/>
</dbReference>
<keyword evidence="2 7" id="KW-0813">Transport</keyword>
<evidence type="ECO:0000259" key="11">
    <source>
        <dbReference type="Pfam" id="PF14905"/>
    </source>
</evidence>
<dbReference type="PANTHER" id="PTHR40980">
    <property type="entry name" value="PLUG DOMAIN-CONTAINING PROTEIN"/>
    <property type="match status" value="1"/>
</dbReference>
<name>A0A5D6VCX8_9BACT</name>
<keyword evidence="5 7" id="KW-0472">Membrane</keyword>
<gene>
    <name evidence="12" type="ORF">FY528_02860</name>
</gene>
<evidence type="ECO:0000256" key="8">
    <source>
        <dbReference type="SAM" id="MobiDB-lite"/>
    </source>
</evidence>
<evidence type="ECO:0000256" key="3">
    <source>
        <dbReference type="ARBA" id="ARBA00022452"/>
    </source>
</evidence>
<dbReference type="EMBL" id="VTHL01000002">
    <property type="protein sequence ID" value="TYZ13366.1"/>
    <property type="molecule type" value="Genomic_DNA"/>
</dbReference>
<keyword evidence="12" id="KW-0675">Receptor</keyword>
<dbReference type="RefSeq" id="WP_149069483.1">
    <property type="nucleotide sequence ID" value="NZ_VTHL01000002.1"/>
</dbReference>
<evidence type="ECO:0000256" key="1">
    <source>
        <dbReference type="ARBA" id="ARBA00004571"/>
    </source>
</evidence>
<keyword evidence="6 7" id="KW-0998">Cell outer membrane</keyword>
<comment type="subcellular location">
    <subcellularLocation>
        <location evidence="1 7">Cell outer membrane</location>
        <topology evidence="1 7">Multi-pass membrane protein</topology>
    </subcellularLocation>
</comment>
<dbReference type="Gene3D" id="2.40.170.20">
    <property type="entry name" value="TonB-dependent receptor, beta-barrel domain"/>
    <property type="match status" value="1"/>
</dbReference>
<dbReference type="Pfam" id="PF07715">
    <property type="entry name" value="Plug"/>
    <property type="match status" value="1"/>
</dbReference>
<feature type="signal peptide" evidence="9">
    <location>
        <begin position="1"/>
        <end position="20"/>
    </location>
</feature>
<dbReference type="SUPFAM" id="SSF56935">
    <property type="entry name" value="Porins"/>
    <property type="match status" value="1"/>
</dbReference>
<dbReference type="InterPro" id="IPR008969">
    <property type="entry name" value="CarboxyPept-like_regulatory"/>
</dbReference>
<dbReference type="Pfam" id="PF14905">
    <property type="entry name" value="OMP_b-brl_3"/>
    <property type="match status" value="1"/>
</dbReference>
<evidence type="ECO:0000256" key="4">
    <source>
        <dbReference type="ARBA" id="ARBA00022692"/>
    </source>
</evidence>
<evidence type="ECO:0000256" key="2">
    <source>
        <dbReference type="ARBA" id="ARBA00022448"/>
    </source>
</evidence>
<feature type="region of interest" description="Disordered" evidence="8">
    <location>
        <begin position="818"/>
        <end position="840"/>
    </location>
</feature>
<evidence type="ECO:0000259" key="10">
    <source>
        <dbReference type="Pfam" id="PF07715"/>
    </source>
</evidence>
<evidence type="ECO:0000256" key="7">
    <source>
        <dbReference type="PROSITE-ProRule" id="PRU01360"/>
    </source>
</evidence>
<dbReference type="Proteomes" id="UP000322791">
    <property type="component" value="Unassembled WGS sequence"/>
</dbReference>
<feature type="domain" description="TonB-dependent receptor plug" evidence="10">
    <location>
        <begin position="145"/>
        <end position="234"/>
    </location>
</feature>
<dbReference type="Gene3D" id="2.60.40.1120">
    <property type="entry name" value="Carboxypeptidase-like, regulatory domain"/>
    <property type="match status" value="1"/>
</dbReference>
<feature type="domain" description="Outer membrane protein beta-barrel" evidence="11">
    <location>
        <begin position="406"/>
        <end position="810"/>
    </location>
</feature>
<evidence type="ECO:0000256" key="5">
    <source>
        <dbReference type="ARBA" id="ARBA00023136"/>
    </source>
</evidence>
<organism evidence="12 13">
    <name type="scientific">Hymenobacter lutimineralis</name>
    <dbReference type="NCBI Taxonomy" id="2606448"/>
    <lineage>
        <taxon>Bacteria</taxon>
        <taxon>Pseudomonadati</taxon>
        <taxon>Bacteroidota</taxon>
        <taxon>Cytophagia</taxon>
        <taxon>Cytophagales</taxon>
        <taxon>Hymenobacteraceae</taxon>
        <taxon>Hymenobacter</taxon>
    </lineage>
</organism>
<reference evidence="12 13" key="1">
    <citation type="submission" date="2019-08" db="EMBL/GenBank/DDBJ databases">
        <authorList>
            <person name="Seo M.-J."/>
        </authorList>
    </citation>
    <scope>NUCLEOTIDE SEQUENCE [LARGE SCALE GENOMIC DNA]</scope>
    <source>
        <strain evidence="12 13">KIGAM108</strain>
    </source>
</reference>
<keyword evidence="9" id="KW-0732">Signal</keyword>
<comment type="caution">
    <text evidence="12">The sequence shown here is derived from an EMBL/GenBank/DDBJ whole genome shotgun (WGS) entry which is preliminary data.</text>
</comment>
<dbReference type="AlphaFoldDB" id="A0A5D6VCX8"/>
<keyword evidence="4 7" id="KW-0812">Transmembrane</keyword>
<evidence type="ECO:0000313" key="12">
    <source>
        <dbReference type="EMBL" id="TYZ13366.1"/>
    </source>
</evidence>
<evidence type="ECO:0000256" key="9">
    <source>
        <dbReference type="SAM" id="SignalP"/>
    </source>
</evidence>
<dbReference type="InterPro" id="IPR037066">
    <property type="entry name" value="Plug_dom_sf"/>
</dbReference>
<keyword evidence="3 7" id="KW-1134">Transmembrane beta strand</keyword>
<proteinExistence type="inferred from homology"/>
<evidence type="ECO:0000256" key="6">
    <source>
        <dbReference type="ARBA" id="ARBA00023237"/>
    </source>
</evidence>
<dbReference type="PROSITE" id="PS52016">
    <property type="entry name" value="TONB_DEPENDENT_REC_3"/>
    <property type="match status" value="1"/>
</dbReference>
<dbReference type="InterPro" id="IPR041700">
    <property type="entry name" value="OMP_b-brl_3"/>
</dbReference>
<keyword evidence="13" id="KW-1185">Reference proteome</keyword>
<accession>A0A5D6VCX8</accession>
<evidence type="ECO:0000313" key="13">
    <source>
        <dbReference type="Proteomes" id="UP000322791"/>
    </source>
</evidence>
<dbReference type="Gene3D" id="2.170.130.10">
    <property type="entry name" value="TonB-dependent receptor, plug domain"/>
    <property type="match status" value="1"/>
</dbReference>
<dbReference type="InterPro" id="IPR039426">
    <property type="entry name" value="TonB-dep_rcpt-like"/>
</dbReference>
<feature type="chain" id="PRO_5022824037" evidence="9">
    <location>
        <begin position="21"/>
        <end position="840"/>
    </location>
</feature>
<sequence length="840" mass="92317">MKHFATLALLAVLVAPTALAQTAAQPTTPAATKGTGRLTGQVLDAATQKPVEYATIVLLPAAGTAPLASSTGDEQGRFELKNLPAGSFRLQLSFVGYATRIENVTVTSQATALSPFTLTASTQKLGEVTVTGERPVIESKPDRLVYNADQDATNAGGTASDILRKTPMVNVDGDGNVQLRGTSNVRILINNKPSAMLSGNLAEALKQIPADQIKAIEVVTSPSAKYDAEGSGGVINIVLKKNSLQGTNGSVGATAGNRNQSLNGSLNAKRGKFGVNTKLTGFRNLYPYRSSTTRTDFVPSPDGERQVLGQLEQRSVSENIGKGGYGQVEFTYDPSPLHSFTLSGNGNQYQSSSPQELFNQYRQTTPSAPGQFSLDTLYSRDIVQQFQFRNYDLNAGYTRTFGEAQPRREWSVLAQHTQNRNTQEYSLDQYHAADVQKGPLEYQERSHNLARNTETTLQTDYTHPFSPTSTLEAGAKTIRRTVSSDYSLDTLLTRVQPDFVRSVRRSNAFDYNQNVLAAYATYGFTLDSVYNFSLGARLERTDIRGEFQGENGRFSNDYLNVLPNLSVSRALGKPGQTLRFSYSRRIQRPQIYYLNPYVNQSTPSSISYGNPNLSPEITDSYELSYGTFGEKMSLNVSTYTRRTGNSIEEFNRYNEELARTETTFGNLATNTTFGLGLYGSWKPVQGWDISSNLNTDYTRIYSAALSRTSSRLNGSMNLNTSLKLGKVYSLQGFGGGWTGGVQLQSRYAGGIWYGVGVKRTLLKEKADLTLNASNFLQNGRAFRNTTETDQFRSTGTWFQYNRGVRLSFNYRFGKLDSGSQRQRRTIQNDDSKQGGSKGGQ</sequence>
<comment type="similarity">
    <text evidence="7">Belongs to the TonB-dependent receptor family.</text>
</comment>